<evidence type="ECO:0000313" key="15">
    <source>
        <dbReference type="EMBL" id="NXU68803.1"/>
    </source>
</evidence>
<evidence type="ECO:0000259" key="14">
    <source>
        <dbReference type="Pfam" id="PF03727"/>
    </source>
</evidence>
<evidence type="ECO:0000256" key="10">
    <source>
        <dbReference type="ARBA" id="ARBA00047905"/>
    </source>
</evidence>
<dbReference type="PRINTS" id="PR00475">
    <property type="entry name" value="HEXOKINASE"/>
</dbReference>
<reference evidence="15 16" key="1">
    <citation type="submission" date="2019-09" db="EMBL/GenBank/DDBJ databases">
        <title>Bird 10,000 Genomes (B10K) Project - Family phase.</title>
        <authorList>
            <person name="Zhang G."/>
        </authorList>
    </citation>
    <scope>NUCLEOTIDE SEQUENCE [LARGE SCALE GENOMIC DNA]</scope>
    <source>
        <strain evidence="15">B10K-DU-029-69</strain>
        <tissue evidence="15">Muscle</tissue>
    </source>
</reference>
<keyword evidence="5 12" id="KW-0547">Nucleotide-binding</keyword>
<dbReference type="FunFam" id="3.30.420.40:FF:000805">
    <property type="entry name" value="Hexokinase-2"/>
    <property type="match status" value="1"/>
</dbReference>
<dbReference type="EC" id="2.7.1.-" evidence="12"/>
<feature type="domain" description="Hexokinase C-terminal" evidence="14">
    <location>
        <begin position="128"/>
        <end position="362"/>
    </location>
</feature>
<dbReference type="InterPro" id="IPR001312">
    <property type="entry name" value="Hexokinase"/>
</dbReference>
<comment type="pathway">
    <text evidence="2">Carbohydrate metabolism; hexose metabolism.</text>
</comment>
<evidence type="ECO:0000256" key="4">
    <source>
        <dbReference type="ARBA" id="ARBA00022679"/>
    </source>
</evidence>
<keyword evidence="7 12" id="KW-0067">ATP-binding</keyword>
<evidence type="ECO:0000256" key="8">
    <source>
        <dbReference type="ARBA" id="ARBA00023152"/>
    </source>
</evidence>
<evidence type="ECO:0000256" key="1">
    <source>
        <dbReference type="ARBA" id="ARBA00004888"/>
    </source>
</evidence>
<comment type="caution">
    <text evidence="15">The sequence shown here is derived from an EMBL/GenBank/DDBJ whole genome shotgun (WGS) entry which is preliminary data.</text>
</comment>
<dbReference type="PROSITE" id="PS00378">
    <property type="entry name" value="HEXOKINASE_1"/>
    <property type="match status" value="1"/>
</dbReference>
<dbReference type="InterPro" id="IPR022673">
    <property type="entry name" value="Hexokinase_C"/>
</dbReference>
<keyword evidence="4 12" id="KW-0808">Transferase</keyword>
<dbReference type="AlphaFoldDB" id="A0A7L3MS14"/>
<sequence>SPQMVYKIFDLPEGIVQGEGEALFDFIAQCVSQFLAETFSSDTSKSEERLPLGFVFPFTCRQTQLDKAELLSWSKGFSCSGVVGKDVVQLLQSAINKQELCHVDVVAVMNDTVGTMMTCSMEGRPCEVAMVADKGSNCCFMAEAYLVETTEETSGRMCVNTEWGCFGDDGTLNDVFTPYDECVDVESSNPGEKRFEKMVGTLYLGEIVRHALIALTAEKAIFTDTNIAVLKEKGVFTTQHILDIIKNEDGTTDVKRILEVLGLEPSERDCGRVQQICRAVVGRAATLHATGLAAILSYMCQTRDMETLMVNVGMEGELYKGYPSRFEEILMSVSRLLSPECMATLLPSRDGSGRGAAMVTAVALRLAAQRREVNEVLAPLRLSRADLEKVQALMREEMDRGLGKETNASASVRMLPTYVSHTPDGTERGDFLALDLGGTNFRVLVVRVTEDGISMASEIYVIPVSIMQGTGEALFDHIIDCIIDFQMKQNLVTDALPLGFTFSFPCQQVGLDKALLLTWTKGFSASGCVGQDVVQLLREAARRKQHLGMQVVALVNDTVGTMMACGYDDPKCEIGLIVGTGTNACYMEEMRNVGTVEGDQGRMCINMEWGA</sequence>
<dbReference type="GO" id="GO:0006096">
    <property type="term" value="P:glycolytic process"/>
    <property type="evidence" value="ECO:0007669"/>
    <property type="project" value="UniProtKB-UniPathway"/>
</dbReference>
<evidence type="ECO:0000313" key="16">
    <source>
        <dbReference type="Proteomes" id="UP000558460"/>
    </source>
</evidence>
<dbReference type="OrthoDB" id="419537at2759"/>
<dbReference type="UniPathway" id="UPA00242"/>
<dbReference type="InterPro" id="IPR043129">
    <property type="entry name" value="ATPase_NBD"/>
</dbReference>
<dbReference type="GO" id="GO:0005739">
    <property type="term" value="C:mitochondrion"/>
    <property type="evidence" value="ECO:0007669"/>
    <property type="project" value="TreeGrafter"/>
</dbReference>
<dbReference type="GO" id="GO:0004340">
    <property type="term" value="F:glucokinase activity"/>
    <property type="evidence" value="ECO:0007669"/>
    <property type="project" value="TreeGrafter"/>
</dbReference>
<dbReference type="PANTHER" id="PTHR19443:SF1">
    <property type="entry name" value="HEXOKINASE-3"/>
    <property type="match status" value="1"/>
</dbReference>
<dbReference type="GO" id="GO:0019158">
    <property type="term" value="F:mannokinase activity"/>
    <property type="evidence" value="ECO:0007669"/>
    <property type="project" value="TreeGrafter"/>
</dbReference>
<dbReference type="Pfam" id="PF03727">
    <property type="entry name" value="Hexokinase_2"/>
    <property type="match status" value="2"/>
</dbReference>
<keyword evidence="6 12" id="KW-0418">Kinase</keyword>
<feature type="domain" description="Hexokinase C-terminal" evidence="14">
    <location>
        <begin position="573"/>
        <end position="611"/>
    </location>
</feature>
<dbReference type="InterPro" id="IPR022672">
    <property type="entry name" value="Hexokinase_N"/>
</dbReference>
<dbReference type="SUPFAM" id="SSF53067">
    <property type="entry name" value="Actin-like ATPase domain"/>
    <property type="match status" value="4"/>
</dbReference>
<evidence type="ECO:0000256" key="7">
    <source>
        <dbReference type="ARBA" id="ARBA00022840"/>
    </source>
</evidence>
<gene>
    <name evidence="15" type="primary">Hk3</name>
    <name evidence="15" type="ORF">HORVUL_R07385</name>
</gene>
<dbReference type="Pfam" id="PF00349">
    <property type="entry name" value="Hexokinase_1"/>
    <property type="match status" value="2"/>
</dbReference>
<dbReference type="Proteomes" id="UP000558460">
    <property type="component" value="Unassembled WGS sequence"/>
</dbReference>
<comment type="catalytic activity">
    <reaction evidence="9">
        <text>a D-hexose + ATP = a D-hexose 6-phosphate + ADP + H(+)</text>
        <dbReference type="Rhea" id="RHEA:22740"/>
        <dbReference type="ChEBI" id="CHEBI:4194"/>
        <dbReference type="ChEBI" id="CHEBI:15378"/>
        <dbReference type="ChEBI" id="CHEBI:30616"/>
        <dbReference type="ChEBI" id="CHEBI:229467"/>
        <dbReference type="ChEBI" id="CHEBI:456216"/>
        <dbReference type="EC" id="2.7.1.1"/>
    </reaction>
    <physiologicalReaction direction="left-to-right" evidence="9">
        <dbReference type="Rhea" id="RHEA:22741"/>
    </physiologicalReaction>
</comment>
<dbReference type="GO" id="GO:0001678">
    <property type="term" value="P:intracellular glucose homeostasis"/>
    <property type="evidence" value="ECO:0007669"/>
    <property type="project" value="InterPro"/>
</dbReference>
<dbReference type="EMBL" id="VZUA01401457">
    <property type="protein sequence ID" value="NXU68803.1"/>
    <property type="molecule type" value="Genomic_DNA"/>
</dbReference>
<evidence type="ECO:0000259" key="13">
    <source>
        <dbReference type="Pfam" id="PF00349"/>
    </source>
</evidence>
<dbReference type="FunFam" id="3.40.367.20:FF:000020">
    <property type="entry name" value="Hexokinase-1"/>
    <property type="match status" value="1"/>
</dbReference>
<feature type="non-terminal residue" evidence="15">
    <location>
        <position position="611"/>
    </location>
</feature>
<dbReference type="GO" id="GO:0008865">
    <property type="term" value="F:fructokinase activity"/>
    <property type="evidence" value="ECO:0007669"/>
    <property type="project" value="TreeGrafter"/>
</dbReference>
<evidence type="ECO:0000256" key="6">
    <source>
        <dbReference type="ARBA" id="ARBA00022777"/>
    </source>
</evidence>
<dbReference type="PANTHER" id="PTHR19443">
    <property type="entry name" value="HEXOKINASE"/>
    <property type="match status" value="1"/>
</dbReference>
<organism evidence="15 16">
    <name type="scientific">Horornis vulcanius</name>
    <dbReference type="NCBI Taxonomy" id="2585811"/>
    <lineage>
        <taxon>Eukaryota</taxon>
        <taxon>Metazoa</taxon>
        <taxon>Chordata</taxon>
        <taxon>Craniata</taxon>
        <taxon>Vertebrata</taxon>
        <taxon>Euteleostomi</taxon>
        <taxon>Archelosauria</taxon>
        <taxon>Archosauria</taxon>
        <taxon>Dinosauria</taxon>
        <taxon>Saurischia</taxon>
        <taxon>Theropoda</taxon>
        <taxon>Coelurosauria</taxon>
        <taxon>Aves</taxon>
        <taxon>Neognathae</taxon>
        <taxon>Neoaves</taxon>
        <taxon>Telluraves</taxon>
        <taxon>Australaves</taxon>
        <taxon>Passeriformes</taxon>
        <taxon>Sylvioidea</taxon>
        <taxon>Scotocercidae</taxon>
        <taxon>Horornis</taxon>
    </lineage>
</organism>
<feature type="non-terminal residue" evidence="15">
    <location>
        <position position="1"/>
    </location>
</feature>
<dbReference type="UniPathway" id="UPA00109">
    <property type="reaction ID" value="UER00180"/>
</dbReference>
<evidence type="ECO:0000256" key="9">
    <source>
        <dbReference type="ARBA" id="ARBA00044613"/>
    </source>
</evidence>
<proteinExistence type="inferred from homology"/>
<keyword evidence="8 12" id="KW-0324">Glycolysis</keyword>
<dbReference type="InterPro" id="IPR019807">
    <property type="entry name" value="Hexokinase_BS"/>
</dbReference>
<keyword evidence="16" id="KW-1185">Reference proteome</keyword>
<dbReference type="Gene3D" id="3.40.367.20">
    <property type="match status" value="2"/>
</dbReference>
<accession>A0A7L3MS14</accession>
<evidence type="ECO:0000256" key="12">
    <source>
        <dbReference type="RuleBase" id="RU362007"/>
    </source>
</evidence>
<dbReference type="PROSITE" id="PS51748">
    <property type="entry name" value="HEXOKINASE_2"/>
    <property type="match status" value="2"/>
</dbReference>
<protein>
    <recommendedName>
        <fullName evidence="12">Phosphotransferase</fullName>
        <ecNumber evidence="12">2.7.1.-</ecNumber>
    </recommendedName>
</protein>
<name>A0A7L3MS14_9PASS</name>
<evidence type="ECO:0000256" key="3">
    <source>
        <dbReference type="ARBA" id="ARBA00009225"/>
    </source>
</evidence>
<feature type="domain" description="Hexokinase N-terminal" evidence="13">
    <location>
        <begin position="4"/>
        <end position="120"/>
    </location>
</feature>
<dbReference type="GO" id="GO:0005829">
    <property type="term" value="C:cytosol"/>
    <property type="evidence" value="ECO:0007669"/>
    <property type="project" value="TreeGrafter"/>
</dbReference>
<comment type="similarity">
    <text evidence="3 12">Belongs to the hexokinase family.</text>
</comment>
<comment type="pathway">
    <text evidence="1">Carbohydrate degradation; glycolysis; D-glyceraldehyde 3-phosphate and glycerone phosphate from D-glucose: step 1/4.</text>
</comment>
<comment type="catalytic activity">
    <reaction evidence="10">
        <text>D-fructose + ATP = D-fructose 6-phosphate + ADP + H(+)</text>
        <dbReference type="Rhea" id="RHEA:16125"/>
        <dbReference type="ChEBI" id="CHEBI:15378"/>
        <dbReference type="ChEBI" id="CHEBI:30616"/>
        <dbReference type="ChEBI" id="CHEBI:37721"/>
        <dbReference type="ChEBI" id="CHEBI:61527"/>
        <dbReference type="ChEBI" id="CHEBI:456216"/>
        <dbReference type="EC" id="2.7.1.1"/>
    </reaction>
    <physiologicalReaction direction="left-to-right" evidence="10">
        <dbReference type="Rhea" id="RHEA:16126"/>
    </physiologicalReaction>
</comment>
<evidence type="ECO:0000256" key="2">
    <source>
        <dbReference type="ARBA" id="ARBA00005028"/>
    </source>
</evidence>
<dbReference type="Gene3D" id="3.30.420.40">
    <property type="match status" value="2"/>
</dbReference>
<comment type="catalytic activity">
    <reaction evidence="11">
        <text>D-glucose + ATP = D-glucose 6-phosphate + ADP + H(+)</text>
        <dbReference type="Rhea" id="RHEA:17825"/>
        <dbReference type="ChEBI" id="CHEBI:4167"/>
        <dbReference type="ChEBI" id="CHEBI:15378"/>
        <dbReference type="ChEBI" id="CHEBI:30616"/>
        <dbReference type="ChEBI" id="CHEBI:61548"/>
        <dbReference type="ChEBI" id="CHEBI:456216"/>
        <dbReference type="EC" id="2.7.1.1"/>
    </reaction>
    <physiologicalReaction direction="left-to-right" evidence="11">
        <dbReference type="Rhea" id="RHEA:17826"/>
    </physiologicalReaction>
</comment>
<dbReference type="GO" id="GO:0005524">
    <property type="term" value="F:ATP binding"/>
    <property type="evidence" value="ECO:0007669"/>
    <property type="project" value="UniProtKB-UniRule"/>
</dbReference>
<dbReference type="GO" id="GO:0006006">
    <property type="term" value="P:glucose metabolic process"/>
    <property type="evidence" value="ECO:0007669"/>
    <property type="project" value="TreeGrafter"/>
</dbReference>
<dbReference type="GO" id="GO:0005536">
    <property type="term" value="F:D-glucose binding"/>
    <property type="evidence" value="ECO:0007669"/>
    <property type="project" value="InterPro"/>
</dbReference>
<evidence type="ECO:0000256" key="11">
    <source>
        <dbReference type="ARBA" id="ARBA00048160"/>
    </source>
</evidence>
<feature type="domain" description="Hexokinase N-terminal" evidence="13">
    <location>
        <begin position="373"/>
        <end position="567"/>
    </location>
</feature>
<evidence type="ECO:0000256" key="5">
    <source>
        <dbReference type="ARBA" id="ARBA00022741"/>
    </source>
</evidence>
<dbReference type="FunFam" id="3.30.420.40:FF:000095">
    <property type="entry name" value="Phosphotransferase"/>
    <property type="match status" value="1"/>
</dbReference>